<comment type="caution">
    <text evidence="1">The sequence shown here is derived from an EMBL/GenBank/DDBJ whole genome shotgun (WGS) entry which is preliminary data.</text>
</comment>
<name>A0A0P7Z9T3_9EURY</name>
<dbReference type="EMBL" id="LKCM01000455">
    <property type="protein sequence ID" value="KPQ41036.1"/>
    <property type="molecule type" value="Genomic_DNA"/>
</dbReference>
<sequence length="81" mass="9610">NEYKELKKVHKENATLVLKQLKEAALNLDLDQPVYELEKMIAHIGDIDILEKLLDREKEGENRVELKEIIEQRIDDIERNE</sequence>
<evidence type="ECO:0000313" key="2">
    <source>
        <dbReference type="Proteomes" id="UP000050360"/>
    </source>
</evidence>
<evidence type="ECO:0000313" key="1">
    <source>
        <dbReference type="EMBL" id="KPQ41036.1"/>
    </source>
</evidence>
<dbReference type="AlphaFoldDB" id="A0A0P7Z9T3"/>
<gene>
    <name evidence="1" type="ORF">MPEBLZ_04418</name>
</gene>
<organism evidence="1 2">
    <name type="scientific">Candidatus Methanoperedens nitratireducens</name>
    <dbReference type="NCBI Taxonomy" id="1392998"/>
    <lineage>
        <taxon>Archaea</taxon>
        <taxon>Methanobacteriati</taxon>
        <taxon>Methanobacteriota</taxon>
        <taxon>Stenosarchaea group</taxon>
        <taxon>Methanomicrobia</taxon>
        <taxon>Methanosarcinales</taxon>
        <taxon>ANME-2 cluster</taxon>
        <taxon>Candidatus Methanoperedentaceae</taxon>
        <taxon>Candidatus Methanoperedens</taxon>
    </lineage>
</organism>
<accession>A0A0P7Z9T3</accession>
<proteinExistence type="predicted"/>
<feature type="non-terminal residue" evidence="1">
    <location>
        <position position="1"/>
    </location>
</feature>
<protein>
    <submittedName>
        <fullName evidence="1">Uncharacterized protein</fullName>
    </submittedName>
</protein>
<reference evidence="1 2" key="1">
    <citation type="submission" date="2015-09" db="EMBL/GenBank/DDBJ databases">
        <title>A metagenomics-based metabolic model of nitrate-dependent anaerobic oxidation of methane by Methanoperedens-like archaea.</title>
        <authorList>
            <person name="Arshad A."/>
            <person name="Speth D.R."/>
            <person name="De Graaf R.M."/>
            <person name="Op Den Camp H.J."/>
            <person name="Jetten M.S."/>
            <person name="Welte C.U."/>
        </authorList>
    </citation>
    <scope>NUCLEOTIDE SEQUENCE [LARGE SCALE GENOMIC DNA]</scope>
</reference>
<dbReference type="Proteomes" id="UP000050360">
    <property type="component" value="Unassembled WGS sequence"/>
</dbReference>